<dbReference type="EMBL" id="JAHWXP010000001">
    <property type="protein sequence ID" value="MBY8336340.1"/>
    <property type="molecule type" value="Genomic_DNA"/>
</dbReference>
<evidence type="ECO:0000259" key="2">
    <source>
        <dbReference type="Pfam" id="PF13460"/>
    </source>
</evidence>
<dbReference type="Pfam" id="PF13460">
    <property type="entry name" value="NAD_binding_10"/>
    <property type="match status" value="1"/>
</dbReference>
<dbReference type="InterPro" id="IPR036291">
    <property type="entry name" value="NAD(P)-bd_dom_sf"/>
</dbReference>
<keyword evidence="4" id="KW-1185">Reference proteome</keyword>
<dbReference type="RefSeq" id="WP_222824011.1">
    <property type="nucleotide sequence ID" value="NZ_JAHWXP010000001.1"/>
</dbReference>
<protein>
    <submittedName>
        <fullName evidence="3">NAD(P)H-binding protein</fullName>
    </submittedName>
</protein>
<dbReference type="InterPro" id="IPR016040">
    <property type="entry name" value="NAD(P)-bd_dom"/>
</dbReference>
<comment type="caution">
    <text evidence="3">The sequence shown here is derived from an EMBL/GenBank/DDBJ whole genome shotgun (WGS) entry which is preliminary data.</text>
</comment>
<evidence type="ECO:0000313" key="3">
    <source>
        <dbReference type="EMBL" id="MBY8336340.1"/>
    </source>
</evidence>
<reference evidence="3 4" key="1">
    <citation type="submission" date="2021-07" db="EMBL/GenBank/DDBJ databases">
        <title>Alteriqipengyuania abyssalis NZ-12B nov, sp.nov isolated from deep sea sponge in pacific ocean.</title>
        <authorList>
            <person name="Tareen S."/>
            <person name="Wink J."/>
        </authorList>
    </citation>
    <scope>NUCLEOTIDE SEQUENCE [LARGE SCALE GENOMIC DNA]</scope>
    <source>
        <strain evidence="3 4">NZ-12B</strain>
    </source>
</reference>
<dbReference type="SUPFAM" id="SSF51735">
    <property type="entry name" value="NAD(P)-binding Rossmann-fold domains"/>
    <property type="match status" value="1"/>
</dbReference>
<accession>A0ABS7PDQ8</accession>
<evidence type="ECO:0000256" key="1">
    <source>
        <dbReference type="SAM" id="MobiDB-lite"/>
    </source>
</evidence>
<feature type="compositionally biased region" description="Basic and acidic residues" evidence="1">
    <location>
        <begin position="235"/>
        <end position="244"/>
    </location>
</feature>
<organism evidence="3 4">
    <name type="scientific">Alteriqipengyuania abyssalis</name>
    <dbReference type="NCBI Taxonomy" id="2860200"/>
    <lineage>
        <taxon>Bacteria</taxon>
        <taxon>Pseudomonadati</taxon>
        <taxon>Pseudomonadota</taxon>
        <taxon>Alphaproteobacteria</taxon>
        <taxon>Sphingomonadales</taxon>
        <taxon>Erythrobacteraceae</taxon>
        <taxon>Alteriqipengyuania</taxon>
    </lineage>
</organism>
<feature type="region of interest" description="Disordered" evidence="1">
    <location>
        <begin position="210"/>
        <end position="244"/>
    </location>
</feature>
<name>A0ABS7PDQ8_9SPHN</name>
<sequence length="244" mass="26543">MSSRFRVAMGGVSEVVGLRLIHQALHQPQIRLVALTLGEIEMPRGSRMEVFIADADRWSRVMKAMRPKVFIVGLGPALNLAGRDDSPLRAIEDEEAVVEIAKTARFAGVERLIAISAEGADRWSRDRHLSAKGKAEAELARLGFKRLDIIRPGPLVEKSAPDGSKLARIGALRGRGTDVQTVAEAIMTLSLRRTPGKFTHEEDGIERAAAMLSRAPTGRQVPDAGTETTGQDTTDADHPRAEQE</sequence>
<dbReference type="PANTHER" id="PTHR14097:SF7">
    <property type="entry name" value="OXIDOREDUCTASE HTATIP2"/>
    <property type="match status" value="1"/>
</dbReference>
<proteinExistence type="predicted"/>
<gene>
    <name evidence="3" type="ORF">KYN89_04705</name>
</gene>
<dbReference type="PANTHER" id="PTHR14097">
    <property type="entry name" value="OXIDOREDUCTASE HTATIP2"/>
    <property type="match status" value="1"/>
</dbReference>
<dbReference type="Proteomes" id="UP000759298">
    <property type="component" value="Unassembled WGS sequence"/>
</dbReference>
<feature type="domain" description="NAD(P)-binding" evidence="2">
    <location>
        <begin position="16"/>
        <end position="188"/>
    </location>
</feature>
<evidence type="ECO:0000313" key="4">
    <source>
        <dbReference type="Proteomes" id="UP000759298"/>
    </source>
</evidence>
<dbReference type="Gene3D" id="3.40.50.720">
    <property type="entry name" value="NAD(P)-binding Rossmann-like Domain"/>
    <property type="match status" value="1"/>
</dbReference>